<gene>
    <name evidence="1" type="ORF">PLOB_00018023</name>
</gene>
<name>A0ABN8REG0_9CNID</name>
<comment type="caution">
    <text evidence="1">The sequence shown here is derived from an EMBL/GenBank/DDBJ whole genome shotgun (WGS) entry which is preliminary data.</text>
</comment>
<feature type="non-terminal residue" evidence="1">
    <location>
        <position position="1"/>
    </location>
</feature>
<sequence length="167" mass="18890">VADRNTLREDYRLALVKEVFPGEDGRVRRVAIQYESYRTGERAHEDTVVSRAVTSCPACSAGVKPVTEVNKCKECDNEQFAELIFSVWFSSPLVLSVVYQIHRKKIISTLFNLRLHNCSLCRGCLSRFLQSFFKFRLEATISLHSGLTALSNFVPDIAVRSRNTSSP</sequence>
<proteinExistence type="predicted"/>
<organism evidence="1 2">
    <name type="scientific">Porites lobata</name>
    <dbReference type="NCBI Taxonomy" id="104759"/>
    <lineage>
        <taxon>Eukaryota</taxon>
        <taxon>Metazoa</taxon>
        <taxon>Cnidaria</taxon>
        <taxon>Anthozoa</taxon>
        <taxon>Hexacorallia</taxon>
        <taxon>Scleractinia</taxon>
        <taxon>Fungiina</taxon>
        <taxon>Poritidae</taxon>
        <taxon>Porites</taxon>
    </lineage>
</organism>
<dbReference type="EMBL" id="CALNXK010000211">
    <property type="protein sequence ID" value="CAH3176304.1"/>
    <property type="molecule type" value="Genomic_DNA"/>
</dbReference>
<dbReference type="Proteomes" id="UP001159405">
    <property type="component" value="Unassembled WGS sequence"/>
</dbReference>
<accession>A0ABN8REG0</accession>
<evidence type="ECO:0000313" key="2">
    <source>
        <dbReference type="Proteomes" id="UP001159405"/>
    </source>
</evidence>
<reference evidence="1 2" key="1">
    <citation type="submission" date="2022-05" db="EMBL/GenBank/DDBJ databases">
        <authorList>
            <consortium name="Genoscope - CEA"/>
            <person name="William W."/>
        </authorList>
    </citation>
    <scope>NUCLEOTIDE SEQUENCE [LARGE SCALE GENOMIC DNA]</scope>
</reference>
<evidence type="ECO:0000313" key="1">
    <source>
        <dbReference type="EMBL" id="CAH3176304.1"/>
    </source>
</evidence>
<protein>
    <submittedName>
        <fullName evidence="1">Uncharacterized protein</fullName>
    </submittedName>
</protein>
<keyword evidence="2" id="KW-1185">Reference proteome</keyword>